<dbReference type="Pfam" id="PF16839">
    <property type="entry name" value="Antimicrobial25"/>
    <property type="match status" value="1"/>
</dbReference>
<dbReference type="InterPro" id="IPR038204">
    <property type="entry name" value="Abf-1/2_sf"/>
</dbReference>
<dbReference type="Gene3D" id="3.30.30.110">
    <property type="entry name" value="Antibacterial factor-related peptide"/>
    <property type="match status" value="1"/>
</dbReference>
<protein>
    <submittedName>
        <fullName evidence="3">INVERT_DEFENSINS domain-containing protein</fullName>
    </submittedName>
</protein>
<evidence type="ECO:0000313" key="3">
    <source>
        <dbReference type="WBParaSite" id="ALUE_0000301601-mRNA-1"/>
    </source>
</evidence>
<keyword evidence="1" id="KW-0732">Signal</keyword>
<keyword evidence="2" id="KW-1185">Reference proteome</keyword>
<evidence type="ECO:0000313" key="2">
    <source>
        <dbReference type="Proteomes" id="UP000036681"/>
    </source>
</evidence>
<proteinExistence type="predicted"/>
<dbReference type="WBParaSite" id="ALUE_0000301601-mRNA-1">
    <property type="protein sequence ID" value="ALUE_0000301601-mRNA-1"/>
    <property type="gene ID" value="ALUE_0000301601"/>
</dbReference>
<dbReference type="AlphaFoldDB" id="A0A0M3HN19"/>
<dbReference type="InterPro" id="IPR031770">
    <property type="entry name" value="Abf-1/2"/>
</dbReference>
<sequence length="89" mass="9501">MWQSVALVVLTFVITTNALEIYVSSCARMRTSVLDKAAHALCITSCKFQNCGTGSCEWRDGRGVCVCSRCADGAGPGLGLSFASHFSEF</sequence>
<evidence type="ECO:0000256" key="1">
    <source>
        <dbReference type="SAM" id="SignalP"/>
    </source>
</evidence>
<reference evidence="3" key="1">
    <citation type="submission" date="2017-02" db="UniProtKB">
        <authorList>
            <consortium name="WormBaseParasite"/>
        </authorList>
    </citation>
    <scope>IDENTIFICATION</scope>
</reference>
<dbReference type="PANTHER" id="PTHR37971">
    <property type="entry name" value="ANTIBACTERIAL FACTOR-RELATED PEPTIDE 1-RELATED"/>
    <property type="match status" value="1"/>
</dbReference>
<dbReference type="GO" id="GO:0098542">
    <property type="term" value="P:defense response to other organism"/>
    <property type="evidence" value="ECO:0007669"/>
    <property type="project" value="InterPro"/>
</dbReference>
<accession>A0A0M3HN19</accession>
<feature type="chain" id="PRO_5005656555" evidence="1">
    <location>
        <begin position="19"/>
        <end position="89"/>
    </location>
</feature>
<organism evidence="2 3">
    <name type="scientific">Ascaris lumbricoides</name>
    <name type="common">Giant roundworm</name>
    <dbReference type="NCBI Taxonomy" id="6252"/>
    <lineage>
        <taxon>Eukaryota</taxon>
        <taxon>Metazoa</taxon>
        <taxon>Ecdysozoa</taxon>
        <taxon>Nematoda</taxon>
        <taxon>Chromadorea</taxon>
        <taxon>Rhabditida</taxon>
        <taxon>Spirurina</taxon>
        <taxon>Ascaridomorpha</taxon>
        <taxon>Ascaridoidea</taxon>
        <taxon>Ascarididae</taxon>
        <taxon>Ascaris</taxon>
    </lineage>
</organism>
<name>A0A0M3HN19_ASCLU</name>
<dbReference type="PANTHER" id="PTHR37971:SF1">
    <property type="entry name" value="ANTIBACTERIAL FACTOR-RELATED PEPTIDE 1-RELATED"/>
    <property type="match status" value="1"/>
</dbReference>
<feature type="signal peptide" evidence="1">
    <location>
        <begin position="1"/>
        <end position="18"/>
    </location>
</feature>
<dbReference type="Proteomes" id="UP000036681">
    <property type="component" value="Unplaced"/>
</dbReference>